<dbReference type="InterPro" id="IPR000160">
    <property type="entry name" value="GGDEF_dom"/>
</dbReference>
<dbReference type="PANTHER" id="PTHR46663">
    <property type="entry name" value="DIGUANYLATE CYCLASE DGCT-RELATED"/>
    <property type="match status" value="1"/>
</dbReference>
<dbReference type="InterPro" id="IPR043128">
    <property type="entry name" value="Rev_trsase/Diguanyl_cyclase"/>
</dbReference>
<dbReference type="CDD" id="cd01949">
    <property type="entry name" value="GGDEF"/>
    <property type="match status" value="1"/>
</dbReference>
<keyword evidence="2" id="KW-0548">Nucleotidyltransferase</keyword>
<gene>
    <name evidence="2" type="ORF">ACFY35_10110</name>
</gene>
<name>A0ABW6WAR9_9ACTN</name>
<dbReference type="InterPro" id="IPR029787">
    <property type="entry name" value="Nucleotide_cyclase"/>
</dbReference>
<dbReference type="SUPFAM" id="SSF55073">
    <property type="entry name" value="Nucleotide cyclase"/>
    <property type="match status" value="1"/>
</dbReference>
<dbReference type="EC" id="2.7.7.65" evidence="2"/>
<dbReference type="GO" id="GO:0052621">
    <property type="term" value="F:diguanylate cyclase activity"/>
    <property type="evidence" value="ECO:0007669"/>
    <property type="project" value="UniProtKB-EC"/>
</dbReference>
<dbReference type="InterPro" id="IPR052163">
    <property type="entry name" value="DGC-Regulatory_Protein"/>
</dbReference>
<evidence type="ECO:0000313" key="2">
    <source>
        <dbReference type="EMBL" id="MFF5289784.1"/>
    </source>
</evidence>
<dbReference type="NCBIfam" id="TIGR00254">
    <property type="entry name" value="GGDEF"/>
    <property type="match status" value="1"/>
</dbReference>
<dbReference type="SMART" id="SM00267">
    <property type="entry name" value="GGDEF"/>
    <property type="match status" value="1"/>
</dbReference>
<protein>
    <submittedName>
        <fullName evidence="2">GGDEF domain-containing protein</fullName>
        <ecNumber evidence="2">2.7.7.65</ecNumber>
    </submittedName>
</protein>
<dbReference type="Gene3D" id="3.30.70.270">
    <property type="match status" value="1"/>
</dbReference>
<keyword evidence="2" id="KW-0808">Transferase</keyword>
<dbReference type="PANTHER" id="PTHR46663:SF2">
    <property type="entry name" value="GGDEF DOMAIN-CONTAINING PROTEIN"/>
    <property type="match status" value="1"/>
</dbReference>
<comment type="caution">
    <text evidence="2">The sequence shown here is derived from an EMBL/GenBank/DDBJ whole genome shotgun (WGS) entry which is preliminary data.</text>
</comment>
<evidence type="ECO:0000313" key="3">
    <source>
        <dbReference type="Proteomes" id="UP001602245"/>
    </source>
</evidence>
<organism evidence="2 3">
    <name type="scientific">Paractinoplanes globisporus</name>
    <dbReference type="NCBI Taxonomy" id="113565"/>
    <lineage>
        <taxon>Bacteria</taxon>
        <taxon>Bacillati</taxon>
        <taxon>Actinomycetota</taxon>
        <taxon>Actinomycetes</taxon>
        <taxon>Micromonosporales</taxon>
        <taxon>Micromonosporaceae</taxon>
        <taxon>Paractinoplanes</taxon>
    </lineage>
</organism>
<dbReference type="RefSeq" id="WP_020518152.1">
    <property type="nucleotide sequence ID" value="NZ_JBIAZU010000002.1"/>
</dbReference>
<proteinExistence type="predicted"/>
<evidence type="ECO:0000259" key="1">
    <source>
        <dbReference type="PROSITE" id="PS50887"/>
    </source>
</evidence>
<dbReference type="Pfam" id="PF00990">
    <property type="entry name" value="GGDEF"/>
    <property type="match status" value="1"/>
</dbReference>
<dbReference type="EMBL" id="JBIAZU010000002">
    <property type="protein sequence ID" value="MFF5289784.1"/>
    <property type="molecule type" value="Genomic_DNA"/>
</dbReference>
<reference evidence="2 3" key="1">
    <citation type="submission" date="2024-10" db="EMBL/GenBank/DDBJ databases">
        <title>The Natural Products Discovery Center: Release of the First 8490 Sequenced Strains for Exploring Actinobacteria Biosynthetic Diversity.</title>
        <authorList>
            <person name="Kalkreuter E."/>
            <person name="Kautsar S.A."/>
            <person name="Yang D."/>
            <person name="Bader C.D."/>
            <person name="Teijaro C.N."/>
            <person name="Fluegel L."/>
            <person name="Davis C.M."/>
            <person name="Simpson J.R."/>
            <person name="Lauterbach L."/>
            <person name="Steele A.D."/>
            <person name="Gui C."/>
            <person name="Meng S."/>
            <person name="Li G."/>
            <person name="Viehrig K."/>
            <person name="Ye F."/>
            <person name="Su P."/>
            <person name="Kiefer A.F."/>
            <person name="Nichols A."/>
            <person name="Cepeda A.J."/>
            <person name="Yan W."/>
            <person name="Fan B."/>
            <person name="Jiang Y."/>
            <person name="Adhikari A."/>
            <person name="Zheng C.-J."/>
            <person name="Schuster L."/>
            <person name="Cowan T.M."/>
            <person name="Smanski M.J."/>
            <person name="Chevrette M.G."/>
            <person name="De Carvalho L.P.S."/>
            <person name="Shen B."/>
        </authorList>
    </citation>
    <scope>NUCLEOTIDE SEQUENCE [LARGE SCALE GENOMIC DNA]</scope>
    <source>
        <strain evidence="2 3">NPDC000087</strain>
    </source>
</reference>
<keyword evidence="3" id="KW-1185">Reference proteome</keyword>
<feature type="domain" description="GGDEF" evidence="1">
    <location>
        <begin position="72"/>
        <end position="207"/>
    </location>
</feature>
<sequence length="208" mass="22550">MDILSHADRYAAAAPGGDGAVAAELARLRAYVDRLESERAALWWAIHHDDLTGLANRRLLNTVGPGMLRDARRYAVLVLDLNGFKPVNDRYGHAVGDEVLCTVGRRLSGCLVDDLAVRLGGDEFAAILTESSLVGASRDWPSLVRAISEALAEPMDIDGNRLAVTASIGVTTGGREPATVTELIRRADLAMYHAKSNRYCSYIAFDQR</sequence>
<accession>A0ABW6WAR9</accession>
<dbReference type="Proteomes" id="UP001602245">
    <property type="component" value="Unassembled WGS sequence"/>
</dbReference>
<dbReference type="PROSITE" id="PS50887">
    <property type="entry name" value="GGDEF"/>
    <property type="match status" value="1"/>
</dbReference>